<name>A0A0G4FCC6_9ALVE</name>
<organism evidence="2">
    <name type="scientific">Chromera velia CCMP2878</name>
    <dbReference type="NCBI Taxonomy" id="1169474"/>
    <lineage>
        <taxon>Eukaryota</taxon>
        <taxon>Sar</taxon>
        <taxon>Alveolata</taxon>
        <taxon>Colpodellida</taxon>
        <taxon>Chromeraceae</taxon>
        <taxon>Chromera</taxon>
    </lineage>
</organism>
<accession>A0A0G4FCC6</accession>
<dbReference type="AlphaFoldDB" id="A0A0G4FCC6"/>
<proteinExistence type="predicted"/>
<gene>
    <name evidence="2" type="ORF">Cvel_16311</name>
</gene>
<feature type="region of interest" description="Disordered" evidence="1">
    <location>
        <begin position="233"/>
        <end position="292"/>
    </location>
</feature>
<dbReference type="EMBL" id="CDMZ01000277">
    <property type="protein sequence ID" value="CEM10858.1"/>
    <property type="molecule type" value="Genomic_DNA"/>
</dbReference>
<feature type="compositionally biased region" description="Pro residues" evidence="1">
    <location>
        <begin position="271"/>
        <end position="292"/>
    </location>
</feature>
<evidence type="ECO:0000313" key="2">
    <source>
        <dbReference type="EMBL" id="CEM10858.1"/>
    </source>
</evidence>
<protein>
    <submittedName>
        <fullName evidence="2">Uncharacterized protein</fullName>
    </submittedName>
</protein>
<evidence type="ECO:0000256" key="1">
    <source>
        <dbReference type="SAM" id="MobiDB-lite"/>
    </source>
</evidence>
<dbReference type="VEuPathDB" id="CryptoDB:Cvel_16311"/>
<sequence>MRTSLEGEGAFPKFRTGGWVLGTSRNAWPPRRLHQRFRCGKSPALLREQDPYHITEAEAYTNAALVWTAPKLVGFLTPPSCRAARIEQAKQNRRRRAPWRQARVANKRLLAASSPRALPDAPGDSKFVPSWQPPLLQPVTLHPYPSTMPQVALRITRLACRSFTESRLKLPHLLAPRCRPNPPPTLKLIIVLTVLTVTLRIPPPPQPQLTLLHNAGAWGPLGGEEGLNTAAHIANGNIPQPGDYMAPPAPPSMPSSADEEMADANADVQPQPLPLSRPPTSAPPPAPPQGGA</sequence>
<reference evidence="2" key="1">
    <citation type="submission" date="2014-11" db="EMBL/GenBank/DDBJ databases">
        <authorList>
            <person name="Otto D Thomas"/>
            <person name="Naeem Raeece"/>
        </authorList>
    </citation>
    <scope>NUCLEOTIDE SEQUENCE</scope>
</reference>